<evidence type="ECO:0000313" key="3">
    <source>
        <dbReference type="Proteomes" id="UP001280121"/>
    </source>
</evidence>
<dbReference type="Proteomes" id="UP001280121">
    <property type="component" value="Unassembled WGS sequence"/>
</dbReference>
<dbReference type="Gene3D" id="1.20.58.1480">
    <property type="match status" value="1"/>
</dbReference>
<protein>
    <recommendedName>
        <fullName evidence="1">Lon N-terminal domain-containing protein</fullName>
    </recommendedName>
</protein>
<dbReference type="EMBL" id="JANJYI010000008">
    <property type="protein sequence ID" value="KAK2638418.1"/>
    <property type="molecule type" value="Genomic_DNA"/>
</dbReference>
<gene>
    <name evidence="2" type="ORF">Ddye_026213</name>
</gene>
<dbReference type="AlphaFoldDB" id="A0AAD9WQA0"/>
<dbReference type="SUPFAM" id="SSF88697">
    <property type="entry name" value="PUA domain-like"/>
    <property type="match status" value="1"/>
</dbReference>
<dbReference type="GO" id="GO:0004176">
    <property type="term" value="F:ATP-dependent peptidase activity"/>
    <property type="evidence" value="ECO:0007669"/>
    <property type="project" value="InterPro"/>
</dbReference>
<dbReference type="InterPro" id="IPR015947">
    <property type="entry name" value="PUA-like_sf"/>
</dbReference>
<dbReference type="GO" id="GO:0005759">
    <property type="term" value="C:mitochondrial matrix"/>
    <property type="evidence" value="ECO:0007669"/>
    <property type="project" value="TreeGrafter"/>
</dbReference>
<keyword evidence="3" id="KW-1185">Reference proteome</keyword>
<dbReference type="GO" id="GO:0003697">
    <property type="term" value="F:single-stranded DNA binding"/>
    <property type="evidence" value="ECO:0007669"/>
    <property type="project" value="TreeGrafter"/>
</dbReference>
<dbReference type="GO" id="GO:0004252">
    <property type="term" value="F:serine-type endopeptidase activity"/>
    <property type="evidence" value="ECO:0007669"/>
    <property type="project" value="InterPro"/>
</dbReference>
<dbReference type="SMART" id="SM00464">
    <property type="entry name" value="LON"/>
    <property type="match status" value="1"/>
</dbReference>
<dbReference type="InterPro" id="IPR046336">
    <property type="entry name" value="Lon_prtase_N_sf"/>
</dbReference>
<evidence type="ECO:0000259" key="1">
    <source>
        <dbReference type="PROSITE" id="PS51787"/>
    </source>
</evidence>
<feature type="domain" description="Lon N-terminal" evidence="1">
    <location>
        <begin position="113"/>
        <end position="321"/>
    </location>
</feature>
<name>A0AAD9WQA0_9ROSI</name>
<dbReference type="PROSITE" id="PS51787">
    <property type="entry name" value="LON_N"/>
    <property type="match status" value="1"/>
</dbReference>
<dbReference type="GO" id="GO:0051131">
    <property type="term" value="P:chaperone-mediated protein complex assembly"/>
    <property type="evidence" value="ECO:0007669"/>
    <property type="project" value="TreeGrafter"/>
</dbReference>
<organism evidence="2 3">
    <name type="scientific">Dipteronia dyeriana</name>
    <dbReference type="NCBI Taxonomy" id="168575"/>
    <lineage>
        <taxon>Eukaryota</taxon>
        <taxon>Viridiplantae</taxon>
        <taxon>Streptophyta</taxon>
        <taxon>Embryophyta</taxon>
        <taxon>Tracheophyta</taxon>
        <taxon>Spermatophyta</taxon>
        <taxon>Magnoliopsida</taxon>
        <taxon>eudicotyledons</taxon>
        <taxon>Gunneridae</taxon>
        <taxon>Pentapetalae</taxon>
        <taxon>rosids</taxon>
        <taxon>malvids</taxon>
        <taxon>Sapindales</taxon>
        <taxon>Sapindaceae</taxon>
        <taxon>Hippocastanoideae</taxon>
        <taxon>Acereae</taxon>
        <taxon>Dipteronia</taxon>
    </lineage>
</organism>
<dbReference type="GO" id="GO:0005524">
    <property type="term" value="F:ATP binding"/>
    <property type="evidence" value="ECO:0007669"/>
    <property type="project" value="InterPro"/>
</dbReference>
<reference evidence="2" key="1">
    <citation type="journal article" date="2023" name="Plant J.">
        <title>Genome sequences and population genomics provide insights into the demographic history, inbreeding, and mutation load of two 'living fossil' tree species of Dipteronia.</title>
        <authorList>
            <person name="Feng Y."/>
            <person name="Comes H.P."/>
            <person name="Chen J."/>
            <person name="Zhu S."/>
            <person name="Lu R."/>
            <person name="Zhang X."/>
            <person name="Li P."/>
            <person name="Qiu J."/>
            <person name="Olsen K.M."/>
            <person name="Qiu Y."/>
        </authorList>
    </citation>
    <scope>NUCLEOTIDE SEQUENCE</scope>
    <source>
        <strain evidence="2">KIB01</strain>
    </source>
</reference>
<accession>A0AAD9WQA0</accession>
<dbReference type="GO" id="GO:0007005">
    <property type="term" value="P:mitochondrion organization"/>
    <property type="evidence" value="ECO:0007669"/>
    <property type="project" value="TreeGrafter"/>
</dbReference>
<dbReference type="InterPro" id="IPR003111">
    <property type="entry name" value="Lon_prtase_N"/>
</dbReference>
<sequence>MKFSKRLYRDQIKILNGITAATTNSQIFSKLPILPFQAPELTNVEAPLLLLLRRVLPRAGSSCSDAQNRLRVVVVIAVLQRLSELTGLNRRNRRLAHRRFFSSDSPEMEGTKVLALPLTLRPLFPGFYMPLYVKDPKLLTALQENRKHQAPYCGAFLLKDGPGSDTLATETEKSVHDIKGKELYNRLHEVGTLAQITSIQADQVILIGHRHLRTTEMVSMDPLTVKVDHLKDNPYDKDDDVIRASSFEVISTLRDVLKKSSLWRDHVQTYTQHIGDFSFPRVADFGAAISGRNKVQCQAVLEELDACGISLLEYKCLKLSLKLVKKELEISKIQESIAKAIEERLVASSAAPQLYSMNNFRP</sequence>
<dbReference type="InterPro" id="IPR027065">
    <property type="entry name" value="Lon_Prtase"/>
</dbReference>
<dbReference type="FunFam" id="2.30.130.40:FF:000007">
    <property type="entry name" value="Lon protease homolog, mitochondrial"/>
    <property type="match status" value="1"/>
</dbReference>
<dbReference type="Pfam" id="PF02190">
    <property type="entry name" value="LON_substr_bdg"/>
    <property type="match status" value="1"/>
</dbReference>
<dbReference type="Gene3D" id="2.30.130.40">
    <property type="entry name" value="LON domain-like"/>
    <property type="match status" value="1"/>
</dbReference>
<dbReference type="GO" id="GO:0006515">
    <property type="term" value="P:protein quality control for misfolded or incompletely synthesized proteins"/>
    <property type="evidence" value="ECO:0007669"/>
    <property type="project" value="TreeGrafter"/>
</dbReference>
<evidence type="ECO:0000313" key="2">
    <source>
        <dbReference type="EMBL" id="KAK2638418.1"/>
    </source>
</evidence>
<dbReference type="PANTHER" id="PTHR43718:SF2">
    <property type="entry name" value="LON PROTEASE HOMOLOG, MITOCHONDRIAL"/>
    <property type="match status" value="1"/>
</dbReference>
<dbReference type="PANTHER" id="PTHR43718">
    <property type="entry name" value="LON PROTEASE"/>
    <property type="match status" value="1"/>
</dbReference>
<comment type="caution">
    <text evidence="2">The sequence shown here is derived from an EMBL/GenBank/DDBJ whole genome shotgun (WGS) entry which is preliminary data.</text>
</comment>
<proteinExistence type="predicted"/>